<evidence type="ECO:0000256" key="1">
    <source>
        <dbReference type="SAM" id="MobiDB-lite"/>
    </source>
</evidence>
<accession>A0ABZ2C174</accession>
<keyword evidence="2" id="KW-0969">Cilium</keyword>
<reference evidence="2 3" key="1">
    <citation type="journal article" date="2024" name="Environ. Microbiol.">
        <title>Novel evolutionary insights on the interactions of the Holosporales (Alphaproteobacteria) with eukaryotic hosts from comparative genomics.</title>
        <authorList>
            <person name="Giovannini M."/>
            <person name="Petroni G."/>
            <person name="Castelli M."/>
        </authorList>
    </citation>
    <scope>NUCLEOTIDE SEQUENCE [LARGE SCALE GENOMIC DNA]</scope>
    <source>
        <strain evidence="2 3">US_Bl 15I1</strain>
    </source>
</reference>
<dbReference type="RefSeq" id="WP_331256519.1">
    <property type="nucleotide sequence ID" value="NZ_CP133270.1"/>
</dbReference>
<sequence length="143" mass="15986">MSNPVSGPLNRALHGLSYGMSNDQRRMEIATENFINANTTASQPGGDPYRRKITSYTAQFDPNAGKKVYHLKEQRDSSEFLTEYDPTHPAADTNGMVKKPNINPMMESVDFQKAGVDHQAKVEAYKTISRTLHNTIGLMDPNR</sequence>
<evidence type="ECO:0000313" key="2">
    <source>
        <dbReference type="EMBL" id="WVX65951.1"/>
    </source>
</evidence>
<keyword evidence="2" id="KW-0966">Cell projection</keyword>
<dbReference type="Proteomes" id="UP001330434">
    <property type="component" value="Chromosome"/>
</dbReference>
<evidence type="ECO:0000313" key="3">
    <source>
        <dbReference type="Proteomes" id="UP001330434"/>
    </source>
</evidence>
<gene>
    <name evidence="2" type="ORF">Bealeia1_00117</name>
</gene>
<keyword evidence="3" id="KW-1185">Reference proteome</keyword>
<name>A0ABZ2C174_9PROT</name>
<organism evidence="2 3">
    <name type="scientific">Candidatus Bealeia paramacronuclearis</name>
    <dbReference type="NCBI Taxonomy" id="1921001"/>
    <lineage>
        <taxon>Bacteria</taxon>
        <taxon>Pseudomonadati</taxon>
        <taxon>Pseudomonadota</taxon>
        <taxon>Alphaproteobacteria</taxon>
        <taxon>Holosporales</taxon>
        <taxon>Holosporaceae</taxon>
        <taxon>Candidatus Bealeia</taxon>
    </lineage>
</organism>
<dbReference type="EMBL" id="CP133270">
    <property type="protein sequence ID" value="WVX65951.1"/>
    <property type="molecule type" value="Genomic_DNA"/>
</dbReference>
<keyword evidence="2" id="KW-0282">Flagellum</keyword>
<proteinExistence type="predicted"/>
<protein>
    <submittedName>
        <fullName evidence="2">Flagellar basal-body rod protein FlgC</fullName>
    </submittedName>
</protein>
<feature type="region of interest" description="Disordered" evidence="1">
    <location>
        <begin position="79"/>
        <end position="102"/>
    </location>
</feature>